<dbReference type="Gene3D" id="3.40.50.2300">
    <property type="match status" value="2"/>
</dbReference>
<evidence type="ECO:0000256" key="5">
    <source>
        <dbReference type="ARBA" id="ARBA00022729"/>
    </source>
</evidence>
<evidence type="ECO:0000259" key="25">
    <source>
        <dbReference type="SMART" id="SM00918"/>
    </source>
</evidence>
<keyword evidence="27" id="KW-1185">Reference proteome</keyword>
<dbReference type="FunFam" id="1.10.287.70:FF:000067">
    <property type="entry name" value="glutamate receptor 2 isoform X1"/>
    <property type="match status" value="1"/>
</dbReference>
<dbReference type="InterPro" id="IPR019594">
    <property type="entry name" value="Glu/Gly-bd"/>
</dbReference>
<keyword evidence="13" id="KW-0325">Glycoprotein</keyword>
<evidence type="ECO:0000256" key="2">
    <source>
        <dbReference type="ARBA" id="ARBA00022475"/>
    </source>
</evidence>
<dbReference type="PANTHER" id="PTHR18966">
    <property type="entry name" value="IONOTROPIC GLUTAMATE RECEPTOR"/>
    <property type="match status" value="1"/>
</dbReference>
<evidence type="ECO:0000256" key="19">
    <source>
        <dbReference type="ARBA" id="ARBA00036634"/>
    </source>
</evidence>
<evidence type="ECO:0000256" key="18">
    <source>
        <dbReference type="ARBA" id="ARBA00034104"/>
    </source>
</evidence>
<protein>
    <recommendedName>
        <fullName evidence="23">Glutamate receptor</fullName>
    </recommendedName>
</protein>
<keyword evidence="12 23" id="KW-0675">Receptor</keyword>
<dbReference type="SUPFAM" id="SSF53850">
    <property type="entry name" value="Periplasmic binding protein-like II"/>
    <property type="match status" value="1"/>
</dbReference>
<feature type="binding site" evidence="20">
    <location>
        <position position="659"/>
    </location>
    <ligand>
        <name>L-glutamate</name>
        <dbReference type="ChEBI" id="CHEBI:29985"/>
    </ligand>
</feature>
<keyword evidence="6 23" id="KW-1133">Transmembrane helix</keyword>
<dbReference type="GeneTree" id="ENSGT00940000157342"/>
<feature type="site" description="Interaction with the cone snail toxin Con-ikot-ikot" evidence="21">
    <location>
        <position position="664"/>
    </location>
</feature>
<accession>A0A3Q2D2N6</accession>
<feature type="chain" id="PRO_5027155812" description="Glutamate receptor" evidence="23">
    <location>
        <begin position="19"/>
        <end position="899"/>
    </location>
</feature>
<keyword evidence="2 23" id="KW-1003">Cell membrane</keyword>
<evidence type="ECO:0000256" key="16">
    <source>
        <dbReference type="ARBA" id="ARBA00023288"/>
    </source>
</evidence>
<evidence type="ECO:0000256" key="22">
    <source>
        <dbReference type="PIRSR" id="PIRSR601508-3"/>
    </source>
</evidence>
<dbReference type="Proteomes" id="UP000265020">
    <property type="component" value="Unassembled WGS sequence"/>
</dbReference>
<feature type="binding site" evidence="20">
    <location>
        <position position="492"/>
    </location>
    <ligand>
        <name>L-glutamate</name>
        <dbReference type="ChEBI" id="CHEBI:29985"/>
    </ligand>
</feature>
<evidence type="ECO:0000259" key="24">
    <source>
        <dbReference type="SMART" id="SM00079"/>
    </source>
</evidence>
<dbReference type="InterPro" id="IPR001320">
    <property type="entry name" value="Iontro_rcpt_C"/>
</dbReference>
<evidence type="ECO:0000256" key="21">
    <source>
        <dbReference type="PIRSR" id="PIRSR601508-2"/>
    </source>
</evidence>
<comment type="catalytic activity">
    <reaction evidence="19">
        <text>Ca(2+)(in) = Ca(2+)(out)</text>
        <dbReference type="Rhea" id="RHEA:29671"/>
        <dbReference type="ChEBI" id="CHEBI:29108"/>
    </reaction>
</comment>
<feature type="transmembrane region" description="Helical" evidence="23">
    <location>
        <begin position="608"/>
        <end position="630"/>
    </location>
</feature>
<feature type="binding site" evidence="20">
    <location>
        <position position="709"/>
    </location>
    <ligand>
        <name>L-glutamate</name>
        <dbReference type="ChEBI" id="CHEBI:29985"/>
    </ligand>
</feature>
<keyword evidence="15 23" id="KW-1071">Ligand-gated ion channel</keyword>
<evidence type="ECO:0000256" key="9">
    <source>
        <dbReference type="ARBA" id="ARBA00023136"/>
    </source>
</evidence>
<keyword evidence="16" id="KW-0449">Lipoprotein</keyword>
<evidence type="ECO:0000256" key="23">
    <source>
        <dbReference type="RuleBase" id="RU367118"/>
    </source>
</evidence>
<feature type="transmembrane region" description="Helical" evidence="23">
    <location>
        <begin position="789"/>
        <end position="811"/>
    </location>
</feature>
<feature type="site" description="Crucial to convey clamshell closure to channel opening" evidence="21">
    <location>
        <position position="637"/>
    </location>
</feature>
<comment type="subcellular location">
    <subcellularLocation>
        <location evidence="18 23">Postsynaptic cell membrane</location>
        <topology evidence="18 23">Multi-pass membrane protein</topology>
    </subcellularLocation>
</comment>
<reference evidence="26" key="1">
    <citation type="submission" date="2025-08" db="UniProtKB">
        <authorList>
            <consortium name="Ensembl"/>
        </authorList>
    </citation>
    <scope>IDENTIFICATION</scope>
</reference>
<dbReference type="Pfam" id="PF10613">
    <property type="entry name" value="Lig_chan-Glu_bd"/>
    <property type="match status" value="1"/>
</dbReference>
<dbReference type="OMA" id="WSYMRGA"/>
<evidence type="ECO:0000256" key="10">
    <source>
        <dbReference type="ARBA" id="ARBA00023139"/>
    </source>
</evidence>
<dbReference type="GO" id="GO:0022824">
    <property type="term" value="F:transmitter-gated monoatomic ion channel activity"/>
    <property type="evidence" value="ECO:0007669"/>
    <property type="project" value="UniProtKB-ARBA"/>
</dbReference>
<keyword evidence="3" id="KW-0597">Phosphoprotein</keyword>
<feature type="site" description="Interaction with the cone snail toxin Con-ikot-ikot" evidence="21">
    <location>
        <position position="467"/>
    </location>
</feature>
<keyword evidence="8 23" id="KW-0406">Ion transport</keyword>
<evidence type="ECO:0000256" key="17">
    <source>
        <dbReference type="ARBA" id="ARBA00023303"/>
    </source>
</evidence>
<keyword evidence="14 23" id="KW-0628">Postsynaptic cell membrane</keyword>
<dbReference type="GO" id="GO:0045211">
    <property type="term" value="C:postsynaptic membrane"/>
    <property type="evidence" value="ECO:0007669"/>
    <property type="project" value="UniProtKB-SubCell"/>
</dbReference>
<keyword evidence="5 23" id="KW-0732">Signal</keyword>
<feature type="disulfide bond" evidence="22">
    <location>
        <begin position="78"/>
        <end position="321"/>
    </location>
</feature>
<dbReference type="InterPro" id="IPR028082">
    <property type="entry name" value="Peripla_BP_I"/>
</dbReference>
<dbReference type="SMART" id="SM00918">
    <property type="entry name" value="Lig_chan-Glu_bd"/>
    <property type="match status" value="1"/>
</dbReference>
<dbReference type="InterPro" id="IPR015683">
    <property type="entry name" value="Ionotropic_Glu_rcpt"/>
</dbReference>
<dbReference type="Pfam" id="PF01094">
    <property type="entry name" value="ANF_receptor"/>
    <property type="match status" value="1"/>
</dbReference>
<dbReference type="Ensembl" id="ENSCVAT00000019792.1">
    <property type="protein sequence ID" value="ENSCVAP00000012519.1"/>
    <property type="gene ID" value="ENSCVAG00000014977.1"/>
</dbReference>
<keyword evidence="11 22" id="KW-1015">Disulfide bond</keyword>
<name>A0A3Q2D2N6_CYPVA</name>
<evidence type="ECO:0000256" key="4">
    <source>
        <dbReference type="ARBA" id="ARBA00022692"/>
    </source>
</evidence>
<reference evidence="26" key="2">
    <citation type="submission" date="2025-09" db="UniProtKB">
        <authorList>
            <consortium name="Ensembl"/>
        </authorList>
    </citation>
    <scope>IDENTIFICATION</scope>
</reference>
<dbReference type="SUPFAM" id="SSF81324">
    <property type="entry name" value="Voltage-gated potassium channels"/>
    <property type="match status" value="1"/>
</dbReference>
<dbReference type="AlphaFoldDB" id="A0A3Q2D2N6"/>
<keyword evidence="10" id="KW-0564">Palmitate</keyword>
<evidence type="ECO:0000256" key="7">
    <source>
        <dbReference type="ARBA" id="ARBA00023018"/>
    </source>
</evidence>
<feature type="transmembrane region" description="Helical" evidence="23">
    <location>
        <begin position="535"/>
        <end position="557"/>
    </location>
</feature>
<dbReference type="InterPro" id="IPR001828">
    <property type="entry name" value="ANF_lig-bd_rcpt"/>
</dbReference>
<dbReference type="PRINTS" id="PR00177">
    <property type="entry name" value="NMDARECEPTOR"/>
</dbReference>
<keyword evidence="9 23" id="KW-0472">Membrane</keyword>
<feature type="domain" description="Ionotropic glutamate receptor C-terminal" evidence="24">
    <location>
        <begin position="408"/>
        <end position="761"/>
    </location>
</feature>
<dbReference type="SMART" id="SM00079">
    <property type="entry name" value="PBPe"/>
    <property type="match status" value="1"/>
</dbReference>
<keyword evidence="4 23" id="KW-0812">Transmembrane</keyword>
<feature type="binding site" evidence="20">
    <location>
        <position position="658"/>
    </location>
    <ligand>
        <name>L-glutamate</name>
        <dbReference type="ChEBI" id="CHEBI:29985"/>
    </ligand>
</feature>
<dbReference type="Gene3D" id="1.10.287.70">
    <property type="match status" value="1"/>
</dbReference>
<evidence type="ECO:0000256" key="15">
    <source>
        <dbReference type="ARBA" id="ARBA00023286"/>
    </source>
</evidence>
<dbReference type="Pfam" id="PF00060">
    <property type="entry name" value="Lig_chan"/>
    <property type="match status" value="1"/>
</dbReference>
<feature type="binding site" evidence="20">
    <location>
        <position position="499"/>
    </location>
    <ligand>
        <name>L-glutamate</name>
        <dbReference type="ChEBI" id="CHEBI:29985"/>
    </ligand>
</feature>
<dbReference type="FunFam" id="3.40.190.10:FF:000666">
    <property type="entry name" value="Glutamate receptor, ionotropic, AMPA 2a"/>
    <property type="match status" value="1"/>
</dbReference>
<evidence type="ECO:0000256" key="11">
    <source>
        <dbReference type="ARBA" id="ARBA00023157"/>
    </source>
</evidence>
<dbReference type="STRING" id="28743.ENSCVAP00000012519"/>
<sequence length="899" mass="100787">LFRFHFFAVLHLCKAISGSNIQNNLKYIIYKRGLFPTGSHEYEVFRFALAQHQDVPKLVPQVDMVDTGSSFAMTYAFCSQFSKGVYAIMGLYDRRTVNMLMSFCGSLHVCFVTPSFPVQTNNQFVLQLRPQLQEPLMALLDHFYWTRFVYMYSSDSGLMVLQRILDTAAERSWQVTSVNLDTMTEGTFIKMLADIDYKKDFQIIINCELERLNYILNLKRNLKNYHFILANLGFLDLNVTEFQKLAPNATGFQLVNRTHPAVEKINQDWMGFDSKDLKLTRKRLKYTGALTYDGVNVMVKAFQNLRQQRIDISRRGNAGECLANPPAPWGQGIDIQRALQQVRLEGLTGHVQFNERGHRTNYTLTVMELSHKGPRKIGHWNEKRGYVNTAVYRPLTEELLNAGLLNKTYIITTILEAPYMMLKKNHEQLKGNEKYEGYCAELAAEIAKHVGFTYSLELVTDGKYGARDAESKLWNGMVGELVYGKADMAVAPLTITLVREQVIDFTKPFMSLGISIMIKKPTKSKPGVFSFLDPLAYEIWMCIVFAYIGVSVVLFLVSRFSPYEWQKTPEHTNDFGIFNSLWFSLGAFMQQGCDISPRSLSGRIVGGVWWFFTLIIISSYTANLAAFLTVERMVSPIESAEDLAKQTEIAYGTLDGGSTKEFFRRSKIAVFEKMWSYMRSADPSVFVKNTNEGVIRVRKSKGKYAYLLESSMNEYIEQRKPCDTMKVGGNLDSKGYGVATPKGSPLRYTLSVHLMHIWHDMLEVISQGSGSHQHLKDKTSALSLSNVAGVFYILIGGLGLAMLVALVEFCYKSRIESRRMKFLSTLCLQELIDAAMMSTSLGGMASGVGGVTAGGFSGGASGCGGENGRVVAHDFPKAGAQGLPCMSKAAGRGLSSTGM</sequence>
<evidence type="ECO:0000313" key="26">
    <source>
        <dbReference type="Ensembl" id="ENSCVAP00000012519.1"/>
    </source>
</evidence>
<evidence type="ECO:0000256" key="1">
    <source>
        <dbReference type="ARBA" id="ARBA00022448"/>
    </source>
</evidence>
<comment type="similarity">
    <text evidence="23">Belongs to the glutamate-gated ion channel (TC 1.A.10.1) family.</text>
</comment>
<organism evidence="26 27">
    <name type="scientific">Cyprinodon variegatus</name>
    <name type="common">Sheepshead minnow</name>
    <dbReference type="NCBI Taxonomy" id="28743"/>
    <lineage>
        <taxon>Eukaryota</taxon>
        <taxon>Metazoa</taxon>
        <taxon>Chordata</taxon>
        <taxon>Craniata</taxon>
        <taxon>Vertebrata</taxon>
        <taxon>Euteleostomi</taxon>
        <taxon>Actinopterygii</taxon>
        <taxon>Neopterygii</taxon>
        <taxon>Teleostei</taxon>
        <taxon>Neoteleostei</taxon>
        <taxon>Acanthomorphata</taxon>
        <taxon>Ovalentaria</taxon>
        <taxon>Atherinomorphae</taxon>
        <taxon>Cyprinodontiformes</taxon>
        <taxon>Cyprinodontidae</taxon>
        <taxon>Cyprinodon</taxon>
    </lineage>
</organism>
<feature type="domain" description="Ionotropic glutamate receptor L-glutamate and glycine-binding" evidence="25">
    <location>
        <begin position="418"/>
        <end position="483"/>
    </location>
</feature>
<evidence type="ECO:0000256" key="14">
    <source>
        <dbReference type="ARBA" id="ARBA00023257"/>
    </source>
</evidence>
<evidence type="ECO:0000256" key="6">
    <source>
        <dbReference type="ARBA" id="ARBA00022989"/>
    </source>
</evidence>
<evidence type="ECO:0000256" key="8">
    <source>
        <dbReference type="ARBA" id="ARBA00023065"/>
    </source>
</evidence>
<feature type="binding site" evidence="20">
    <location>
        <position position="494"/>
    </location>
    <ligand>
        <name>L-glutamate</name>
        <dbReference type="ChEBI" id="CHEBI:29985"/>
    </ligand>
</feature>
<evidence type="ECO:0000256" key="13">
    <source>
        <dbReference type="ARBA" id="ARBA00023180"/>
    </source>
</evidence>
<dbReference type="GO" id="GO:0007166">
    <property type="term" value="P:cell surface receptor signaling pathway"/>
    <property type="evidence" value="ECO:0007669"/>
    <property type="project" value="UniProtKB-ARBA"/>
</dbReference>
<keyword evidence="7 23" id="KW-0770">Synapse</keyword>
<feature type="signal peptide" evidence="23">
    <location>
        <begin position="1"/>
        <end position="18"/>
    </location>
</feature>
<dbReference type="InterPro" id="IPR001508">
    <property type="entry name" value="Iono_Glu_rcpt_met"/>
</dbReference>
<evidence type="ECO:0000313" key="27">
    <source>
        <dbReference type="Proteomes" id="UP000265020"/>
    </source>
</evidence>
<evidence type="ECO:0000256" key="3">
    <source>
        <dbReference type="ARBA" id="ARBA00022553"/>
    </source>
</evidence>
<keyword evidence="17 23" id="KW-0407">Ion channel</keyword>
<proteinExistence type="inferred from homology"/>
<dbReference type="FunFam" id="3.40.190.10:FF:000001">
    <property type="entry name" value="Glutamate receptor ionotropic, kainate 2"/>
    <property type="match status" value="1"/>
</dbReference>
<keyword evidence="1 23" id="KW-0813">Transport</keyword>
<evidence type="ECO:0000256" key="20">
    <source>
        <dbReference type="PIRSR" id="PIRSR601508-1"/>
    </source>
</evidence>
<dbReference type="Gene3D" id="3.40.190.10">
    <property type="entry name" value="Periplasmic binding protein-like II"/>
    <property type="match status" value="1"/>
</dbReference>
<evidence type="ECO:0000256" key="12">
    <source>
        <dbReference type="ARBA" id="ARBA00023170"/>
    </source>
</evidence>
<comment type="function">
    <text evidence="23">Receptor for glutamate that functions as a ligand-gated ion channel in the central nervous system and plays an important role in excitatory synaptic transmission. L-glutamate acts as an excitatory neurotransmitter at many synapses in the central nervous system.</text>
</comment>
<dbReference type="FunFam" id="3.40.50.2300:FF:000004">
    <property type="entry name" value="Glutamate receptor, ionotropic, AMPA 2"/>
    <property type="match status" value="1"/>
</dbReference>
<dbReference type="SUPFAM" id="SSF53822">
    <property type="entry name" value="Periplasmic binding protein-like I"/>
    <property type="match status" value="1"/>
</dbReference>